<dbReference type="InterPro" id="IPR035979">
    <property type="entry name" value="RBD_domain_sf"/>
</dbReference>
<evidence type="ECO:0000313" key="9">
    <source>
        <dbReference type="WormBase" id="Bm1694b"/>
    </source>
</evidence>
<dbReference type="EMBL" id="CAAKNF010000193">
    <property type="protein sequence ID" value="VIO94606.1"/>
    <property type="molecule type" value="Genomic_DNA"/>
</dbReference>
<protein>
    <submittedName>
        <fullName evidence="5 8">Bm1694, isoform b</fullName>
    </submittedName>
</protein>
<dbReference type="RefSeq" id="XP_042935073.1">
    <property type="nucleotide sequence ID" value="XM_043079139.1"/>
</dbReference>
<dbReference type="OrthoDB" id="6921389at2759"/>
<dbReference type="GeneID" id="6095170"/>
<dbReference type="PROSITE" id="PS50102">
    <property type="entry name" value="RRM"/>
    <property type="match status" value="1"/>
</dbReference>
<dbReference type="Gene3D" id="3.30.70.330">
    <property type="match status" value="1"/>
</dbReference>
<dbReference type="GO" id="GO:0000398">
    <property type="term" value="P:mRNA splicing, via spliceosome"/>
    <property type="evidence" value="ECO:0007669"/>
    <property type="project" value="TreeGrafter"/>
</dbReference>
<dbReference type="InterPro" id="IPR012677">
    <property type="entry name" value="Nucleotide-bd_a/b_plait_sf"/>
</dbReference>
<feature type="compositionally biased region" description="Basic and acidic residues" evidence="3">
    <location>
        <begin position="171"/>
        <end position="181"/>
    </location>
</feature>
<evidence type="ECO:0000259" key="4">
    <source>
        <dbReference type="PROSITE" id="PS50102"/>
    </source>
</evidence>
<dbReference type="GO" id="GO:0005654">
    <property type="term" value="C:nucleoplasm"/>
    <property type="evidence" value="ECO:0007669"/>
    <property type="project" value="TreeGrafter"/>
</dbReference>
<keyword evidence="7" id="KW-1185">Reference proteome</keyword>
<evidence type="ECO:0000313" key="8">
    <source>
        <dbReference type="WBParaSite" id="Bm1694b.1"/>
    </source>
</evidence>
<evidence type="ECO:0000256" key="2">
    <source>
        <dbReference type="PROSITE-ProRule" id="PRU00176"/>
    </source>
</evidence>
<evidence type="ECO:0000256" key="3">
    <source>
        <dbReference type="SAM" id="MobiDB-lite"/>
    </source>
</evidence>
<evidence type="ECO:0000313" key="5">
    <source>
        <dbReference type="EMBL" id="CDP95484.1"/>
    </source>
</evidence>
<dbReference type="SUPFAM" id="SSF54928">
    <property type="entry name" value="RNA-binding domain, RBD"/>
    <property type="match status" value="1"/>
</dbReference>
<dbReference type="InterPro" id="IPR000504">
    <property type="entry name" value="RRM_dom"/>
</dbReference>
<accession>A0A0K0J2N6</accession>
<dbReference type="GO" id="GO:0061574">
    <property type="term" value="C:ASAP complex"/>
    <property type="evidence" value="ECO:0007669"/>
    <property type="project" value="TreeGrafter"/>
</dbReference>
<dbReference type="PANTHER" id="PTHR15481">
    <property type="entry name" value="RIBONUCLEIC ACID BINDING PROTEIN S1"/>
    <property type="match status" value="1"/>
</dbReference>
<dbReference type="GO" id="GO:0003723">
    <property type="term" value="F:RNA binding"/>
    <property type="evidence" value="ECO:0007669"/>
    <property type="project" value="UniProtKB-UniRule"/>
</dbReference>
<reference evidence="8" key="4">
    <citation type="submission" date="2019-12" db="UniProtKB">
        <authorList>
            <consortium name="WormBaseParasite"/>
        </authorList>
    </citation>
    <scope>IDENTIFICATION</scope>
</reference>
<reference evidence="5" key="2">
    <citation type="submission" date="2012-12" db="EMBL/GenBank/DDBJ databases">
        <authorList>
            <person name="Gao Y.W."/>
            <person name="Fan S.T."/>
            <person name="Sun H.T."/>
            <person name="Wang Z."/>
            <person name="Gao X.L."/>
            <person name="Li Y.G."/>
            <person name="Wang T.C."/>
            <person name="Zhang K."/>
            <person name="Xu W.W."/>
            <person name="Yu Z.J."/>
            <person name="Xia X.Z."/>
        </authorList>
    </citation>
    <scope>NUCLEOTIDE SEQUENCE</scope>
    <source>
        <strain evidence="5">FR3</strain>
    </source>
</reference>
<dbReference type="PANTHER" id="PTHR15481:SF5">
    <property type="entry name" value="SQUAMOUS CELL CARCINOMA ANTIGEN RECOGNIZED BY T-CELLS 3"/>
    <property type="match status" value="1"/>
</dbReference>
<name>A0A0K0J2N6_BRUMA</name>
<dbReference type="STRING" id="6279.A0A0K0J2N6"/>
<feature type="domain" description="RRM" evidence="4">
    <location>
        <begin position="36"/>
        <end position="115"/>
    </location>
</feature>
<dbReference type="Proteomes" id="UP000006672">
    <property type="component" value="Unassembled WGS sequence"/>
</dbReference>
<evidence type="ECO:0000313" key="7">
    <source>
        <dbReference type="Proteomes" id="UP000006672"/>
    </source>
</evidence>
<dbReference type="WormBase" id="Bm1694b">
    <property type="protein sequence ID" value="BM23139"/>
    <property type="gene ID" value="WBGene00221955"/>
    <property type="gene designation" value="Bma-sart-3"/>
</dbReference>
<dbReference type="AlphaFoldDB" id="A0A0K0J2N6"/>
<evidence type="ECO:0000313" key="6">
    <source>
        <dbReference type="EMBL" id="VIO94606.1"/>
    </source>
</evidence>
<sequence>MDRTQIDGRPLYVSEYKPHDKGKNTEFRYSTGLEKNKVFVNNIHYDATEEQLKEIFTIFGTIRDIRIVTHKSGKSKGCAYVEFENDNDAAMAVKAGDAGDLILLERKLSVAISNPPKRKEQLQRFNTTSFSHQRGKIDLIPRTLARTTKLAKSTVDNRSNGNDSGMSTKHMSNEEFRSFLK</sequence>
<evidence type="ECO:0000256" key="1">
    <source>
        <dbReference type="ARBA" id="ARBA00022884"/>
    </source>
</evidence>
<dbReference type="GO" id="GO:0005737">
    <property type="term" value="C:cytoplasm"/>
    <property type="evidence" value="ECO:0007669"/>
    <property type="project" value="TreeGrafter"/>
</dbReference>
<dbReference type="Pfam" id="PF00076">
    <property type="entry name" value="RRM_1"/>
    <property type="match status" value="1"/>
</dbReference>
<dbReference type="EMBL" id="LN856944">
    <property type="protein sequence ID" value="CDP95484.1"/>
    <property type="molecule type" value="Genomic_DNA"/>
</dbReference>
<reference evidence="5 7" key="1">
    <citation type="journal article" date="2007" name="Science">
        <title>Draft genome of the filarial nematode parasite Brugia malayi.</title>
        <authorList>
            <person name="Ghedin E."/>
            <person name="Wang S."/>
            <person name="Spiro D."/>
            <person name="Caler E."/>
            <person name="Zhao Q."/>
            <person name="Crabtree J."/>
            <person name="Allen J.E."/>
            <person name="Delcher A.L."/>
            <person name="Guiliano D.B."/>
            <person name="Miranda-Saavedra D."/>
            <person name="Angiuoli S.V."/>
            <person name="Creasy T."/>
            <person name="Amedeo P."/>
            <person name="Haas B."/>
            <person name="El-Sayed N.M."/>
            <person name="Wortman J.R."/>
            <person name="Feldblyum T."/>
            <person name="Tallon L."/>
            <person name="Schatz M."/>
            <person name="Shumway M."/>
            <person name="Koo H."/>
            <person name="Salzberg S.L."/>
            <person name="Schobel S."/>
            <person name="Pertea M."/>
            <person name="Pop M."/>
            <person name="White O."/>
            <person name="Barton G.J."/>
            <person name="Carlow C.K."/>
            <person name="Crawford M.J."/>
            <person name="Daub J."/>
            <person name="Dimmic M.W."/>
            <person name="Estes C.F."/>
            <person name="Foster J.M."/>
            <person name="Ganatra M."/>
            <person name="Gregory W.F."/>
            <person name="Johnson N.M."/>
            <person name="Jin J."/>
            <person name="Komuniecki R."/>
            <person name="Korf I."/>
            <person name="Kumar S."/>
            <person name="Laney S."/>
            <person name="Li B.W."/>
            <person name="Li W."/>
            <person name="Lindblom T.H."/>
            <person name="Lustigman S."/>
            <person name="Ma D."/>
            <person name="Maina C.V."/>
            <person name="Martin D.M."/>
            <person name="McCarter J.P."/>
            <person name="McReynolds L."/>
            <person name="Mitreva M."/>
            <person name="Nutman T.B."/>
            <person name="Parkinson J."/>
            <person name="Peregrin-Alvarez J.M."/>
            <person name="Poole C."/>
            <person name="Ren Q."/>
            <person name="Saunders L."/>
            <person name="Sluder A.E."/>
            <person name="Smith K."/>
            <person name="Stanke M."/>
            <person name="Unnasch T.R."/>
            <person name="Ware J."/>
            <person name="Wei A.D."/>
            <person name="Weil G."/>
            <person name="Williams D.J."/>
            <person name="Zhang Y."/>
            <person name="Williams S.A."/>
            <person name="Fraser-Liggett C."/>
            <person name="Slatko B."/>
            <person name="Blaxter M.L."/>
            <person name="Scott A.L."/>
        </authorList>
    </citation>
    <scope>NUCLEOTIDE SEQUENCE</scope>
    <source>
        <strain evidence="5 7">FR3</strain>
    </source>
</reference>
<reference evidence="6" key="3">
    <citation type="submission" date="2019-04" db="EMBL/GenBank/DDBJ databases">
        <authorList>
            <person name="Howe K."/>
            <person name="Paulini M."/>
            <person name="Williams G."/>
        </authorList>
    </citation>
    <scope>NUCLEOTIDE SEQUENCE [LARGE SCALE GENOMIC DNA]</scope>
    <source>
        <strain evidence="6">FR3</strain>
    </source>
</reference>
<proteinExistence type="predicted"/>
<keyword evidence="1 2" id="KW-0694">RNA-binding</keyword>
<dbReference type="WBParaSite" id="Bm1694b.1">
    <property type="protein sequence ID" value="Bm1694b.1"/>
    <property type="gene ID" value="WBGene00221955"/>
</dbReference>
<organism evidence="5">
    <name type="scientific">Brugia malayi</name>
    <name type="common">Filarial nematode worm</name>
    <dbReference type="NCBI Taxonomy" id="6279"/>
    <lineage>
        <taxon>Eukaryota</taxon>
        <taxon>Metazoa</taxon>
        <taxon>Ecdysozoa</taxon>
        <taxon>Nematoda</taxon>
        <taxon>Chromadorea</taxon>
        <taxon>Rhabditida</taxon>
        <taxon>Spirurina</taxon>
        <taxon>Spiruromorpha</taxon>
        <taxon>Filarioidea</taxon>
        <taxon>Onchocercidae</taxon>
        <taxon>Brugia</taxon>
    </lineage>
</organism>
<feature type="region of interest" description="Disordered" evidence="3">
    <location>
        <begin position="151"/>
        <end position="181"/>
    </location>
</feature>
<accession>A0A4E9FE65</accession>
<gene>
    <name evidence="9" type="primary">bma-sart-3</name>
    <name evidence="6 8" type="synonym">Bma-sart-3</name>
    <name evidence="9" type="ORF">Bm1694</name>
    <name evidence="6" type="ORF">BM_BM1694</name>
    <name evidence="5" type="ORF">BM_Bm1694</name>
</gene>
<feature type="compositionally biased region" description="Polar residues" evidence="3">
    <location>
        <begin position="151"/>
        <end position="170"/>
    </location>
</feature>
<dbReference type="SMART" id="SM00360">
    <property type="entry name" value="RRM"/>
    <property type="match status" value="1"/>
</dbReference>